<dbReference type="EMBL" id="CAJVQB010000068">
    <property type="protein sequence ID" value="CAG8462912.1"/>
    <property type="molecule type" value="Genomic_DNA"/>
</dbReference>
<dbReference type="InterPro" id="IPR025427">
    <property type="entry name" value="DUF4160"/>
</dbReference>
<name>A0ABM8VWC7_GIGMA</name>
<proteinExistence type="predicted"/>
<keyword evidence="2" id="KW-1185">Reference proteome</keyword>
<organism evidence="1 2">
    <name type="scientific">Gigaspora margarita</name>
    <dbReference type="NCBI Taxonomy" id="4874"/>
    <lineage>
        <taxon>Eukaryota</taxon>
        <taxon>Fungi</taxon>
        <taxon>Fungi incertae sedis</taxon>
        <taxon>Mucoromycota</taxon>
        <taxon>Glomeromycotina</taxon>
        <taxon>Glomeromycetes</taxon>
        <taxon>Diversisporales</taxon>
        <taxon>Gigasporaceae</taxon>
        <taxon>Gigaspora</taxon>
    </lineage>
</organism>
<dbReference type="Pfam" id="PF13711">
    <property type="entry name" value="DUF4160"/>
    <property type="match status" value="1"/>
</dbReference>
<evidence type="ECO:0000313" key="2">
    <source>
        <dbReference type="Proteomes" id="UP000789901"/>
    </source>
</evidence>
<accession>A0ABM8VWC7</accession>
<gene>
    <name evidence="1" type="ORF">GMARGA_LOCUS395</name>
</gene>
<dbReference type="Proteomes" id="UP000789901">
    <property type="component" value="Unassembled WGS sequence"/>
</dbReference>
<evidence type="ECO:0000313" key="1">
    <source>
        <dbReference type="EMBL" id="CAG8462912.1"/>
    </source>
</evidence>
<comment type="caution">
    <text evidence="1">The sequence shown here is derived from an EMBL/GenBank/DDBJ whole genome shotgun (WGS) entry which is preliminary data.</text>
</comment>
<reference evidence="1 2" key="1">
    <citation type="submission" date="2021-06" db="EMBL/GenBank/DDBJ databases">
        <authorList>
            <person name="Kallberg Y."/>
            <person name="Tangrot J."/>
            <person name="Rosling A."/>
        </authorList>
    </citation>
    <scope>NUCLEOTIDE SEQUENCE [LARGE SCALE GENOMIC DNA]</scope>
    <source>
        <strain evidence="1 2">120-4 pot B 10/14</strain>
    </source>
</reference>
<sequence length="183" mass="21063">MTQKSKTTIVSKKNLADRISNNLKKKRISLTKTQTEAVISELLVETKKSLLKEKDDCSRQKSAEVESVNKLKEPQIIYKYQPRVSNLEVKLDEDISLRVFTDGLDSGFEKKKCGALPEVKGFRFFFTSHDRGEEPHIHAEGSGGIMKILLKDLSVEYSRGLTYSEERKILEIVEENRDYFMKE</sequence>
<protein>
    <submittedName>
        <fullName evidence="1">39491_t:CDS:1</fullName>
    </submittedName>
</protein>